<dbReference type="HOGENOM" id="CLU_066192_13_1_7"/>
<evidence type="ECO:0000259" key="1">
    <source>
        <dbReference type="PROSITE" id="PS50943"/>
    </source>
</evidence>
<dbReference type="Pfam" id="PF13744">
    <property type="entry name" value="HTH_37"/>
    <property type="match status" value="1"/>
</dbReference>
<dbReference type="SMART" id="SM00530">
    <property type="entry name" value="HTH_XRE"/>
    <property type="match status" value="1"/>
</dbReference>
<sequence>MSEPYSTLREKMKPEARKKAAGKTKALLAAMPLQELRRARNLSQEQLAKMLSVKQAAVSKMEQRTDMYISTLRNFIHAMGGDLEIIAKFPDGSVQINQFKDIVAKEGNNSPSER</sequence>
<evidence type="ECO:0000313" key="3">
    <source>
        <dbReference type="Proteomes" id="UP000001933"/>
    </source>
</evidence>
<dbReference type="InterPro" id="IPR039554">
    <property type="entry name" value="HigA2-like_HTH"/>
</dbReference>
<reference evidence="2 3" key="1">
    <citation type="journal article" date="2007" name="Proc. Natl. Acad. Sci. U.S.A.">
        <title>The genome of Syntrophus aciditrophicus: life at the thermodynamic limit of microbial growth.</title>
        <authorList>
            <person name="McInerney M.J."/>
            <person name="Rohlin L."/>
            <person name="Mouttaki H."/>
            <person name="Kim U."/>
            <person name="Krupp R.S."/>
            <person name="Rios-Hernandez L."/>
            <person name="Sieber J."/>
            <person name="Struchtemeyer C.G."/>
            <person name="Bhattacharyya A."/>
            <person name="Campbell J.W."/>
            <person name="Gunsalus R.P."/>
        </authorList>
    </citation>
    <scope>NUCLEOTIDE SEQUENCE [LARGE SCALE GENOMIC DNA]</scope>
    <source>
        <strain evidence="2 3">SB</strain>
    </source>
</reference>
<keyword evidence="3" id="KW-1185">Reference proteome</keyword>
<dbReference type="GO" id="GO:0003677">
    <property type="term" value="F:DNA binding"/>
    <property type="evidence" value="ECO:0007669"/>
    <property type="project" value="InterPro"/>
</dbReference>
<dbReference type="EMBL" id="CP000252">
    <property type="protein sequence ID" value="ABC76798.1"/>
    <property type="molecule type" value="Genomic_DNA"/>
</dbReference>
<dbReference type="CDD" id="cd00093">
    <property type="entry name" value="HTH_XRE"/>
    <property type="match status" value="1"/>
</dbReference>
<name>Q2LRT4_SYNAS</name>
<accession>Q2LRT4</accession>
<dbReference type="RefSeq" id="WP_011416831.1">
    <property type="nucleotide sequence ID" value="NC_007759.1"/>
</dbReference>
<organism evidence="2 3">
    <name type="scientific">Syntrophus aciditrophicus (strain SB)</name>
    <dbReference type="NCBI Taxonomy" id="56780"/>
    <lineage>
        <taxon>Bacteria</taxon>
        <taxon>Pseudomonadati</taxon>
        <taxon>Thermodesulfobacteriota</taxon>
        <taxon>Syntrophia</taxon>
        <taxon>Syntrophales</taxon>
        <taxon>Syntrophaceae</taxon>
        <taxon>Syntrophus</taxon>
    </lineage>
</organism>
<dbReference type="SUPFAM" id="SSF47413">
    <property type="entry name" value="lambda repressor-like DNA-binding domains"/>
    <property type="match status" value="1"/>
</dbReference>
<dbReference type="PROSITE" id="PS50943">
    <property type="entry name" value="HTH_CROC1"/>
    <property type="match status" value="1"/>
</dbReference>
<dbReference type="STRING" id="56780.SYN_02736"/>
<dbReference type="KEGG" id="sat:SYN_02736"/>
<feature type="domain" description="HTH cro/C1-type" evidence="1">
    <location>
        <begin position="33"/>
        <end position="86"/>
    </location>
</feature>
<dbReference type="AlphaFoldDB" id="Q2LRT4"/>
<dbReference type="Proteomes" id="UP000001933">
    <property type="component" value="Chromosome"/>
</dbReference>
<dbReference type="OrthoDB" id="129597at2"/>
<dbReference type="Gene3D" id="1.10.260.40">
    <property type="entry name" value="lambda repressor-like DNA-binding domains"/>
    <property type="match status" value="1"/>
</dbReference>
<protein>
    <submittedName>
        <fullName evidence="2">Helix-turn-helix DNA binding protein</fullName>
    </submittedName>
</protein>
<evidence type="ECO:0000313" key="2">
    <source>
        <dbReference type="EMBL" id="ABC76798.1"/>
    </source>
</evidence>
<dbReference type="InterPro" id="IPR001387">
    <property type="entry name" value="Cro/C1-type_HTH"/>
</dbReference>
<dbReference type="InParanoid" id="Q2LRT4"/>
<dbReference type="eggNOG" id="COG1396">
    <property type="taxonomic scope" value="Bacteria"/>
</dbReference>
<gene>
    <name evidence="2" type="ORF">SYN_02736</name>
</gene>
<proteinExistence type="predicted"/>
<dbReference type="InterPro" id="IPR010982">
    <property type="entry name" value="Lambda_DNA-bd_dom_sf"/>
</dbReference>